<feature type="transmembrane region" description="Helical" evidence="6">
    <location>
        <begin position="21"/>
        <end position="48"/>
    </location>
</feature>
<proteinExistence type="inferred from homology"/>
<keyword evidence="3 6" id="KW-1133">Transmembrane helix</keyword>
<dbReference type="GO" id="GO:0043190">
    <property type="term" value="C:ATP-binding cassette (ABC) transporter complex"/>
    <property type="evidence" value="ECO:0007669"/>
    <property type="project" value="InterPro"/>
</dbReference>
<evidence type="ECO:0000256" key="2">
    <source>
        <dbReference type="ARBA" id="ARBA00022692"/>
    </source>
</evidence>
<dbReference type="PIRSF" id="PIRSF006648">
    <property type="entry name" value="DrrB"/>
    <property type="match status" value="1"/>
</dbReference>
<gene>
    <name evidence="8" type="ORF">HNR40_007523</name>
</gene>
<name>A0A7W8EJX3_9ACTN</name>
<keyword evidence="6" id="KW-0813">Transport</keyword>
<feature type="transmembrane region" description="Helical" evidence="6">
    <location>
        <begin position="103"/>
        <end position="133"/>
    </location>
</feature>
<reference evidence="8 9" key="1">
    <citation type="submission" date="2020-08" db="EMBL/GenBank/DDBJ databases">
        <title>Genomic Encyclopedia of Type Strains, Phase IV (KMG-IV): sequencing the most valuable type-strain genomes for metagenomic binning, comparative biology and taxonomic classification.</title>
        <authorList>
            <person name="Goeker M."/>
        </authorList>
    </citation>
    <scope>NUCLEOTIDE SEQUENCE [LARGE SCALE GENOMIC DNA]</scope>
    <source>
        <strain evidence="8 9">DSM 45385</strain>
    </source>
</reference>
<evidence type="ECO:0000256" key="1">
    <source>
        <dbReference type="ARBA" id="ARBA00004141"/>
    </source>
</evidence>
<evidence type="ECO:0000256" key="4">
    <source>
        <dbReference type="ARBA" id="ARBA00023136"/>
    </source>
</evidence>
<dbReference type="PANTHER" id="PTHR43229">
    <property type="entry name" value="NODULATION PROTEIN J"/>
    <property type="match status" value="1"/>
</dbReference>
<evidence type="ECO:0000256" key="3">
    <source>
        <dbReference type="ARBA" id="ARBA00022989"/>
    </source>
</evidence>
<dbReference type="EMBL" id="JACHIN010000012">
    <property type="protein sequence ID" value="MBB5082028.1"/>
    <property type="molecule type" value="Genomic_DNA"/>
</dbReference>
<comment type="subcellular location">
    <subcellularLocation>
        <location evidence="6">Cell membrane</location>
        <topology evidence="6">Multi-pass membrane protein</topology>
    </subcellularLocation>
    <subcellularLocation>
        <location evidence="1">Membrane</location>
        <topology evidence="1">Multi-pass membrane protein</topology>
    </subcellularLocation>
</comment>
<dbReference type="GO" id="GO:0140359">
    <property type="term" value="F:ABC-type transporter activity"/>
    <property type="evidence" value="ECO:0007669"/>
    <property type="project" value="InterPro"/>
</dbReference>
<dbReference type="Pfam" id="PF01061">
    <property type="entry name" value="ABC2_membrane"/>
    <property type="match status" value="1"/>
</dbReference>
<dbReference type="RefSeq" id="WP_184969882.1">
    <property type="nucleotide sequence ID" value="NZ_JACHIN010000012.1"/>
</dbReference>
<evidence type="ECO:0000256" key="6">
    <source>
        <dbReference type="RuleBase" id="RU361157"/>
    </source>
</evidence>
<feature type="transmembrane region" description="Helical" evidence="6">
    <location>
        <begin position="60"/>
        <end position="82"/>
    </location>
</feature>
<evidence type="ECO:0000256" key="5">
    <source>
        <dbReference type="ARBA" id="ARBA00023251"/>
    </source>
</evidence>
<organism evidence="8 9">
    <name type="scientific">Nonomuraea endophytica</name>
    <dbReference type="NCBI Taxonomy" id="714136"/>
    <lineage>
        <taxon>Bacteria</taxon>
        <taxon>Bacillati</taxon>
        <taxon>Actinomycetota</taxon>
        <taxon>Actinomycetes</taxon>
        <taxon>Streptosporangiales</taxon>
        <taxon>Streptosporangiaceae</taxon>
        <taxon>Nonomuraea</taxon>
    </lineage>
</organism>
<evidence type="ECO:0000313" key="9">
    <source>
        <dbReference type="Proteomes" id="UP000568380"/>
    </source>
</evidence>
<dbReference type="Proteomes" id="UP000568380">
    <property type="component" value="Unassembled WGS sequence"/>
</dbReference>
<dbReference type="InterPro" id="IPR000412">
    <property type="entry name" value="ABC_2_transport"/>
</dbReference>
<feature type="domain" description="ABC transmembrane type-2" evidence="7">
    <location>
        <begin position="21"/>
        <end position="250"/>
    </location>
</feature>
<feature type="transmembrane region" description="Helical" evidence="6">
    <location>
        <begin position="139"/>
        <end position="160"/>
    </location>
</feature>
<evidence type="ECO:0000313" key="8">
    <source>
        <dbReference type="EMBL" id="MBB5082028.1"/>
    </source>
</evidence>
<comment type="similarity">
    <text evidence="6">Belongs to the ABC-2 integral membrane protein family.</text>
</comment>
<dbReference type="PANTHER" id="PTHR43229:SF2">
    <property type="entry name" value="NODULATION PROTEIN J"/>
    <property type="match status" value="1"/>
</dbReference>
<feature type="transmembrane region" description="Helical" evidence="6">
    <location>
        <begin position="228"/>
        <end position="248"/>
    </location>
</feature>
<dbReference type="PRINTS" id="PR00164">
    <property type="entry name" value="ABC2TRNSPORT"/>
</dbReference>
<dbReference type="PROSITE" id="PS51012">
    <property type="entry name" value="ABC_TM2"/>
    <property type="match status" value="1"/>
</dbReference>
<keyword evidence="2 6" id="KW-0812">Transmembrane</keyword>
<accession>A0A7W8EJX3</accession>
<dbReference type="AlphaFoldDB" id="A0A7W8EJX3"/>
<comment type="caution">
    <text evidence="8">The sequence shown here is derived from an EMBL/GenBank/DDBJ whole genome shotgun (WGS) entry which is preliminary data.</text>
</comment>
<protein>
    <recommendedName>
        <fullName evidence="6">Transport permease protein</fullName>
    </recommendedName>
</protein>
<keyword evidence="9" id="KW-1185">Reference proteome</keyword>
<keyword evidence="6" id="KW-1003">Cell membrane</keyword>
<dbReference type="GO" id="GO:0046677">
    <property type="term" value="P:response to antibiotic"/>
    <property type="evidence" value="ECO:0007669"/>
    <property type="project" value="UniProtKB-KW"/>
</dbReference>
<dbReference type="InterPro" id="IPR013525">
    <property type="entry name" value="ABC2_TM"/>
</dbReference>
<dbReference type="InterPro" id="IPR051784">
    <property type="entry name" value="Nod_factor_ABC_transporter"/>
</dbReference>
<keyword evidence="4 6" id="KW-0472">Membrane</keyword>
<feature type="transmembrane region" description="Helical" evidence="6">
    <location>
        <begin position="172"/>
        <end position="189"/>
    </location>
</feature>
<sequence>MSTGTRAIIYRDYLLLTRNRTNLLLAVVPTAIYLLMFATSLSALVGTVTYHGVAVSYPEFAIPAIILSSMLAASTTTGTSLFQEEVGGMAVELWSYPMSRLSYIVGKIIATTALVLAQSVAALLLGVLVFRLTWPAENWLALALGTLAASLLFNAFYLLVATFVHDFQRFMVLINVLGPLLLFSSPSFYPVEQMPAVLQVVSRFNPVTYGIEAIRGGAVFGLGASWPLVAGLLAAAAVSMAAIAAIMARRIRQL</sequence>
<evidence type="ECO:0000259" key="7">
    <source>
        <dbReference type="PROSITE" id="PS51012"/>
    </source>
</evidence>
<keyword evidence="5" id="KW-0046">Antibiotic resistance</keyword>
<dbReference type="InterPro" id="IPR047817">
    <property type="entry name" value="ABC2_TM_bact-type"/>
</dbReference>